<evidence type="ECO:0000313" key="2">
    <source>
        <dbReference type="EMBL" id="PSB23912.1"/>
    </source>
</evidence>
<gene>
    <name evidence="2" type="ORF">C7B82_29480</name>
</gene>
<dbReference type="Proteomes" id="UP000239576">
    <property type="component" value="Unassembled WGS sequence"/>
</dbReference>
<accession>A0A2T1DTW4</accession>
<evidence type="ECO:0000256" key="1">
    <source>
        <dbReference type="SAM" id="MobiDB-lite"/>
    </source>
</evidence>
<dbReference type="AlphaFoldDB" id="A0A2T1DTW4"/>
<reference evidence="3" key="1">
    <citation type="submission" date="2018-02" db="EMBL/GenBank/DDBJ databases">
        <authorList>
            <person name="Moore K."/>
            <person name="Momper L."/>
        </authorList>
    </citation>
    <scope>NUCLEOTIDE SEQUENCE [LARGE SCALE GENOMIC DNA]</scope>
    <source>
        <strain evidence="3">ULC18</strain>
    </source>
</reference>
<evidence type="ECO:0008006" key="4">
    <source>
        <dbReference type="Google" id="ProtNLM"/>
    </source>
</evidence>
<feature type="compositionally biased region" description="Polar residues" evidence="1">
    <location>
        <begin position="174"/>
        <end position="189"/>
    </location>
</feature>
<organism evidence="2 3">
    <name type="scientific">Stenomitos frigidus ULC18</name>
    <dbReference type="NCBI Taxonomy" id="2107698"/>
    <lineage>
        <taxon>Bacteria</taxon>
        <taxon>Bacillati</taxon>
        <taxon>Cyanobacteriota</taxon>
        <taxon>Cyanophyceae</taxon>
        <taxon>Leptolyngbyales</taxon>
        <taxon>Leptolyngbyaceae</taxon>
        <taxon>Stenomitos</taxon>
    </lineage>
</organism>
<proteinExistence type="predicted"/>
<reference evidence="2 3" key="2">
    <citation type="submission" date="2018-03" db="EMBL/GenBank/DDBJ databases">
        <title>The ancient ancestry and fast evolution of plastids.</title>
        <authorList>
            <person name="Moore K.R."/>
            <person name="Magnabosco C."/>
            <person name="Momper L."/>
            <person name="Gold D.A."/>
            <person name="Bosak T."/>
            <person name="Fournier G.P."/>
        </authorList>
    </citation>
    <scope>NUCLEOTIDE SEQUENCE [LARGE SCALE GENOMIC DNA]</scope>
    <source>
        <strain evidence="2 3">ULC18</strain>
    </source>
</reference>
<evidence type="ECO:0000313" key="3">
    <source>
        <dbReference type="Proteomes" id="UP000239576"/>
    </source>
</evidence>
<sequence length="217" mass="24887">MKKVTLFLASSSELKDDREQFELFIYRKCKAWFDRGIFLHLDVWEDFLDAMSAGGLQSEYNKTLKACDIFVLLAFNKVGKYTAEEFSHAFGQFAATQKPFIFTYFKTPTTTQNRDDLKSLWAFEDTLKELHHYKTEYHTIEGLREHFGNQLDKLAAAHFLELQPEVMNQEGVPSASSANAATVSGQGSKVYQDIKDSTITDSSKTYNIDKIDQARFE</sequence>
<name>A0A2T1DTW4_9CYAN</name>
<dbReference type="RefSeq" id="WP_106260744.1">
    <property type="nucleotide sequence ID" value="NZ_CAWNSW010000147.1"/>
</dbReference>
<comment type="caution">
    <text evidence="2">The sequence shown here is derived from an EMBL/GenBank/DDBJ whole genome shotgun (WGS) entry which is preliminary data.</text>
</comment>
<dbReference type="EMBL" id="PVWK01000158">
    <property type="protein sequence ID" value="PSB23912.1"/>
    <property type="molecule type" value="Genomic_DNA"/>
</dbReference>
<protein>
    <recommendedName>
        <fullName evidence="4">DUF4062 domain-containing protein</fullName>
    </recommendedName>
</protein>
<keyword evidence="3" id="KW-1185">Reference proteome</keyword>
<feature type="region of interest" description="Disordered" evidence="1">
    <location>
        <begin position="170"/>
        <end position="189"/>
    </location>
</feature>
<dbReference type="OrthoDB" id="571425at2"/>